<gene>
    <name evidence="3" type="primary">LOC139352178</name>
</gene>
<name>A0ABM4TL94_DROSZ</name>
<feature type="chain" id="PRO_5047084603" description="Acp25" evidence="1">
    <location>
        <begin position="34"/>
        <end position="67"/>
    </location>
</feature>
<organism evidence="2 3">
    <name type="scientific">Drosophila suzukii</name>
    <name type="common">Spotted-wing drosophila fruit fly</name>
    <dbReference type="NCBI Taxonomy" id="28584"/>
    <lineage>
        <taxon>Eukaryota</taxon>
        <taxon>Metazoa</taxon>
        <taxon>Ecdysozoa</taxon>
        <taxon>Arthropoda</taxon>
        <taxon>Hexapoda</taxon>
        <taxon>Insecta</taxon>
        <taxon>Pterygota</taxon>
        <taxon>Neoptera</taxon>
        <taxon>Endopterygota</taxon>
        <taxon>Diptera</taxon>
        <taxon>Brachycera</taxon>
        <taxon>Muscomorpha</taxon>
        <taxon>Ephydroidea</taxon>
        <taxon>Drosophilidae</taxon>
        <taxon>Drosophila</taxon>
        <taxon>Sophophora</taxon>
    </lineage>
</organism>
<protein>
    <recommendedName>
        <fullName evidence="4">Acp25</fullName>
    </recommendedName>
</protein>
<dbReference type="RefSeq" id="XP_070850738.1">
    <property type="nucleotide sequence ID" value="XM_070994637.1"/>
</dbReference>
<evidence type="ECO:0000256" key="1">
    <source>
        <dbReference type="SAM" id="SignalP"/>
    </source>
</evidence>
<reference evidence="3" key="1">
    <citation type="submission" date="2025-08" db="UniProtKB">
        <authorList>
            <consortium name="RefSeq"/>
        </authorList>
    </citation>
    <scope>IDENTIFICATION</scope>
</reference>
<evidence type="ECO:0000313" key="2">
    <source>
        <dbReference type="Proteomes" id="UP001652628"/>
    </source>
</evidence>
<keyword evidence="1" id="KW-0732">Signal</keyword>
<feature type="signal peptide" evidence="1">
    <location>
        <begin position="1"/>
        <end position="33"/>
    </location>
</feature>
<accession>A0ABM4TL94</accession>
<evidence type="ECO:0000313" key="3">
    <source>
        <dbReference type="RefSeq" id="XP_070850738.1"/>
    </source>
</evidence>
<proteinExistence type="predicted"/>
<dbReference type="Proteomes" id="UP001652628">
    <property type="component" value="Chromosome 2R"/>
</dbReference>
<dbReference type="GeneID" id="139352178"/>
<evidence type="ECO:0008006" key="4">
    <source>
        <dbReference type="Google" id="ProtNLM"/>
    </source>
</evidence>
<sequence length="67" mass="7710">MHSFQPLDYMRMVIFSKTFPLVSLLSMICYSSANHYAPCTSAGRCYTVNRPFGHFQQTRCVPCAMHE</sequence>
<keyword evidence="2" id="KW-1185">Reference proteome</keyword>